<dbReference type="Proteomes" id="UP000693952">
    <property type="component" value="Chromosome"/>
</dbReference>
<gene>
    <name evidence="1" type="ORF">KSS89_14225</name>
</gene>
<proteinExistence type="predicted"/>
<accession>A0ABX8MWA1</accession>
<evidence type="ECO:0000313" key="1">
    <source>
        <dbReference type="EMBL" id="QXH43322.1"/>
    </source>
</evidence>
<dbReference type="RefSeq" id="WP_068583887.1">
    <property type="nucleotide sequence ID" value="NZ_CP027706.1"/>
</dbReference>
<dbReference type="EMBL" id="CP077074">
    <property type="protein sequence ID" value="QXH43322.1"/>
    <property type="molecule type" value="Genomic_DNA"/>
</dbReference>
<protein>
    <submittedName>
        <fullName evidence="1">Uncharacterized protein</fullName>
    </submittedName>
</protein>
<sequence length="187" mass="21297">MSSATDEYSIEKHKHLYAKWCAASAYGRGLSGGGNVLAFNLIESSGLAQVTGPEHIEQDVDKWQMNFMKKIETEATRLGVTKFSFGHAHKLVNIYLKTMLVCGGHHQHPRVALIHPPLDYELFKGLRSYLWNNRSTLGKARLAFNSAQKRNPRWTKFSEADYTAHIDAIKLLMADKPLYLVEEHWKL</sequence>
<evidence type="ECO:0000313" key="2">
    <source>
        <dbReference type="Proteomes" id="UP000693952"/>
    </source>
</evidence>
<name>A0ABX8MWA1_9PSED</name>
<organism evidence="1 2">
    <name type="scientific">Pseudomonas sessilinigenes</name>
    <dbReference type="NCBI Taxonomy" id="658629"/>
    <lineage>
        <taxon>Bacteria</taxon>
        <taxon>Pseudomonadati</taxon>
        <taxon>Pseudomonadota</taxon>
        <taxon>Gammaproteobacteria</taxon>
        <taxon>Pseudomonadales</taxon>
        <taxon>Pseudomonadaceae</taxon>
        <taxon>Pseudomonas</taxon>
    </lineage>
</organism>
<keyword evidence="2" id="KW-1185">Reference proteome</keyword>
<reference evidence="1" key="1">
    <citation type="submission" date="2021-06" db="EMBL/GenBank/DDBJ databases">
        <title>Updating the genus Pseudomonas: Description of 43 new species and partition of the Pseudomonas putida group.</title>
        <authorList>
            <person name="Girard L."/>
            <person name="Lood C."/>
            <person name="Vandamme P."/>
            <person name="Rokni-Zadeh H."/>
            <person name="van Noort V."/>
            <person name="Hofte M."/>
            <person name="Lavigne R."/>
            <person name="De Mot R."/>
        </authorList>
    </citation>
    <scope>NUCLEOTIDE SEQUENCE</scope>
    <source>
        <strain evidence="1">CMR12a</strain>
    </source>
</reference>